<keyword evidence="1" id="KW-1133">Transmembrane helix</keyword>
<evidence type="ECO:0000313" key="2">
    <source>
        <dbReference type="EMBL" id="QUS35654.1"/>
    </source>
</evidence>
<gene>
    <name evidence="2" type="ORF">GR316_04830</name>
</gene>
<dbReference type="Pfam" id="PF10112">
    <property type="entry name" value="Halogen_Hydrol"/>
    <property type="match status" value="1"/>
</dbReference>
<feature type="transmembrane region" description="Helical" evidence="1">
    <location>
        <begin position="24"/>
        <end position="40"/>
    </location>
</feature>
<dbReference type="InterPro" id="IPR018770">
    <property type="entry name" value="ChloroindolylP_hydrolase"/>
</dbReference>
<dbReference type="EMBL" id="CP047289">
    <property type="protein sequence ID" value="QUS35654.1"/>
    <property type="molecule type" value="Genomic_DNA"/>
</dbReference>
<sequence length="270" mass="29000">MTRTGRHLRSAFDGRRRLRGGTRARLLLLPAILFFLGGFGGGTGQMLAGFAACALLFGASHLTREGLRAEIAFDLRPVARAPSLPRKLMGAGLTGLALAIGSLPQGGLLQPLILGVLGAGLHVASFGADPLRGKGGSDADRVGRAVDRGEAFLSDMHAAIAPLHDPALEARVAEFAATARILFRQVEEDPRDLSGARKYLGIYLEGARDASVKFAALQAHHPDMQARRDYEALLSDLETTFSRRTSALVRDDRTDLDTEIGVLRERLTRE</sequence>
<proteinExistence type="predicted"/>
<keyword evidence="3" id="KW-1185">Reference proteome</keyword>
<reference evidence="2" key="1">
    <citation type="submission" date="2020-01" db="EMBL/GenBank/DDBJ databases">
        <authorList>
            <person name="Yang Y."/>
            <person name="Kwon Y.M."/>
        </authorList>
    </citation>
    <scope>NUCLEOTIDE SEQUENCE</scope>
    <source>
        <strain evidence="2">PG104</strain>
    </source>
</reference>
<organism evidence="2 3">
    <name type="scientific">Falsirhodobacter algicola</name>
    <dbReference type="NCBI Taxonomy" id="2692330"/>
    <lineage>
        <taxon>Bacteria</taxon>
        <taxon>Pseudomonadati</taxon>
        <taxon>Pseudomonadota</taxon>
        <taxon>Alphaproteobacteria</taxon>
        <taxon>Rhodobacterales</taxon>
        <taxon>Paracoccaceae</taxon>
        <taxon>Falsirhodobacter</taxon>
    </lineage>
</organism>
<dbReference type="AlphaFoldDB" id="A0A8J8SKR7"/>
<evidence type="ECO:0000256" key="1">
    <source>
        <dbReference type="SAM" id="Phobius"/>
    </source>
</evidence>
<dbReference type="KEGG" id="fap:GR316_04830"/>
<evidence type="ECO:0008006" key="4">
    <source>
        <dbReference type="Google" id="ProtNLM"/>
    </source>
</evidence>
<dbReference type="Proteomes" id="UP000679284">
    <property type="component" value="Chromosome"/>
</dbReference>
<keyword evidence="1" id="KW-0472">Membrane</keyword>
<accession>A0A8J8SKR7</accession>
<evidence type="ECO:0000313" key="3">
    <source>
        <dbReference type="Proteomes" id="UP000679284"/>
    </source>
</evidence>
<protein>
    <recommendedName>
        <fullName evidence="4">5-bromo-4-chloroindolyl phosphate hydrolysis protein</fullName>
    </recommendedName>
</protein>
<name>A0A8J8SKR7_9RHOB</name>
<dbReference type="RefSeq" id="WP_211784900.1">
    <property type="nucleotide sequence ID" value="NZ_CP047289.1"/>
</dbReference>
<keyword evidence="1" id="KW-0812">Transmembrane</keyword>